<dbReference type="KEGG" id="hgn:E6W36_08435"/>
<keyword evidence="2" id="KW-1185">Reference proteome</keyword>
<sequence length="296" mass="31333">MIAGILILAVLLVWALSGSGDKPAFPQLAQNPDSVQRIVITGAGDEMTLRAEGKSWVVDSLGGIRVTDAAARTFIRGLRNTHIAQVVAATPDLVARSKLAQPPLRISLYGADGGPALTAYALAEADAGEEVRYALSADGKHILRLRGMPALSLALDRWIAPEAPAMPADEIKSIRRIGPDGETTLWQRASADESFAADPSAGAAPTAAFTALKADEFKAAKAINWYGSTALLFTTFDDVTYTVQVKREQDGATWVRYNGDAAPDGDRAAKDRAAEAKQLKAIAFRVPATPKAPTAR</sequence>
<evidence type="ECO:0008006" key="3">
    <source>
        <dbReference type="Google" id="ProtNLM"/>
    </source>
</evidence>
<dbReference type="RefSeq" id="WP_222872357.1">
    <property type="nucleotide sequence ID" value="NZ_CP039704.1"/>
</dbReference>
<protein>
    <recommendedName>
        <fullName evidence="3">DUF4340 domain-containing protein</fullName>
    </recommendedName>
</protein>
<dbReference type="AlphaFoldDB" id="A0A4D7C1F5"/>
<organism evidence="1 2">
    <name type="scientific">Hankyongella ginsenosidimutans</name>
    <dbReference type="NCBI Taxonomy" id="1763828"/>
    <lineage>
        <taxon>Bacteria</taxon>
        <taxon>Pseudomonadati</taxon>
        <taxon>Pseudomonadota</taxon>
        <taxon>Alphaproteobacteria</taxon>
        <taxon>Sphingomonadales</taxon>
        <taxon>Sphingomonadaceae</taxon>
        <taxon>Hankyongella</taxon>
    </lineage>
</organism>
<reference evidence="2" key="1">
    <citation type="submission" date="2019-04" db="EMBL/GenBank/DDBJ databases">
        <title>Complete genome sequence of Sphingomonas sp. W1-2-3.</title>
        <authorList>
            <person name="Im W.T."/>
        </authorList>
    </citation>
    <scope>NUCLEOTIDE SEQUENCE [LARGE SCALE GENOMIC DNA]</scope>
    <source>
        <strain evidence="2">W1-2-3</strain>
    </source>
</reference>
<proteinExistence type="predicted"/>
<name>A0A4D7C1F5_9SPHN</name>
<accession>A0A4D7C1F5</accession>
<gene>
    <name evidence="1" type="ORF">E6W36_08435</name>
</gene>
<evidence type="ECO:0000313" key="2">
    <source>
        <dbReference type="Proteomes" id="UP000298714"/>
    </source>
</evidence>
<evidence type="ECO:0000313" key="1">
    <source>
        <dbReference type="EMBL" id="QCI79554.1"/>
    </source>
</evidence>
<dbReference type="EMBL" id="CP039704">
    <property type="protein sequence ID" value="QCI79554.1"/>
    <property type="molecule type" value="Genomic_DNA"/>
</dbReference>
<dbReference type="Proteomes" id="UP000298714">
    <property type="component" value="Chromosome"/>
</dbReference>